<comment type="caution">
    <text evidence="1">The sequence shown here is derived from an EMBL/GenBank/DDBJ whole genome shotgun (WGS) entry which is preliminary data.</text>
</comment>
<name>A0AAV4SBH6_9ARAC</name>
<gene>
    <name evidence="1" type="ORF">CDAR_29951</name>
</gene>
<dbReference type="Proteomes" id="UP001054837">
    <property type="component" value="Unassembled WGS sequence"/>
</dbReference>
<evidence type="ECO:0000313" key="1">
    <source>
        <dbReference type="EMBL" id="GIY30832.1"/>
    </source>
</evidence>
<keyword evidence="2" id="KW-1185">Reference proteome</keyword>
<proteinExistence type="predicted"/>
<accession>A0AAV4SBH6</accession>
<dbReference type="AlphaFoldDB" id="A0AAV4SBH6"/>
<evidence type="ECO:0000313" key="2">
    <source>
        <dbReference type="Proteomes" id="UP001054837"/>
    </source>
</evidence>
<reference evidence="1 2" key="1">
    <citation type="submission" date="2021-06" db="EMBL/GenBank/DDBJ databases">
        <title>Caerostris darwini draft genome.</title>
        <authorList>
            <person name="Kono N."/>
            <person name="Arakawa K."/>
        </authorList>
    </citation>
    <scope>NUCLEOTIDE SEQUENCE [LARGE SCALE GENOMIC DNA]</scope>
</reference>
<organism evidence="1 2">
    <name type="scientific">Caerostris darwini</name>
    <dbReference type="NCBI Taxonomy" id="1538125"/>
    <lineage>
        <taxon>Eukaryota</taxon>
        <taxon>Metazoa</taxon>
        <taxon>Ecdysozoa</taxon>
        <taxon>Arthropoda</taxon>
        <taxon>Chelicerata</taxon>
        <taxon>Arachnida</taxon>
        <taxon>Araneae</taxon>
        <taxon>Araneomorphae</taxon>
        <taxon>Entelegynae</taxon>
        <taxon>Araneoidea</taxon>
        <taxon>Araneidae</taxon>
        <taxon>Caerostris</taxon>
    </lineage>
</organism>
<sequence length="151" mass="17817">MHPLGNANFYEHKASQIKLNKKGWMDFLKRQKQREEGFIGGDEYKKRVVKSLSSQWPYEDFLMAEKSDCYWLSVMEKYWPNQEDCLRKALSKIISACEARRIHNENVESDLEEMDESVIPLITALVQYANCRIKYDVLNLENLATNEDFNI</sequence>
<dbReference type="EMBL" id="BPLQ01007557">
    <property type="protein sequence ID" value="GIY30832.1"/>
    <property type="molecule type" value="Genomic_DNA"/>
</dbReference>
<protein>
    <submittedName>
        <fullName evidence="1">Uncharacterized protein</fullName>
    </submittedName>
</protein>